<evidence type="ECO:0000313" key="2">
    <source>
        <dbReference type="EMBL" id="MRS64438.1"/>
    </source>
</evidence>
<accession>A0A7K0ESP7</accession>
<dbReference type="OrthoDB" id="661524at2"/>
<dbReference type="Proteomes" id="UP000441754">
    <property type="component" value="Unassembled WGS sequence"/>
</dbReference>
<dbReference type="AlphaFoldDB" id="A0A7K0ESP7"/>
<proteinExistence type="predicted"/>
<dbReference type="EMBL" id="WJXZ01000014">
    <property type="protein sequence ID" value="MRS64438.1"/>
    <property type="molecule type" value="Genomic_DNA"/>
</dbReference>
<gene>
    <name evidence="2" type="ORF">GJJ30_24275</name>
</gene>
<feature type="region of interest" description="Disordered" evidence="1">
    <location>
        <begin position="104"/>
        <end position="133"/>
    </location>
</feature>
<name>A0A7K0ESP7_9BACT</name>
<evidence type="ECO:0000256" key="1">
    <source>
        <dbReference type="SAM" id="MobiDB-lite"/>
    </source>
</evidence>
<comment type="caution">
    <text evidence="2">The sequence shown here is derived from an EMBL/GenBank/DDBJ whole genome shotgun (WGS) entry which is preliminary data.</text>
</comment>
<sequence length="133" mass="14521">MSNINSGAGRFISNEEANQFKGAYEDRKKKQLIPEQDTVRSEFFGSNNLQKILDQPGCVGIRVYHAKRREKVNGTEHLVPRVVLVGVDKNGDEILTLTEPVEAGMKDMPAGRDGQLADGPLCPPECNKVGKGG</sequence>
<evidence type="ECO:0000313" key="3">
    <source>
        <dbReference type="Proteomes" id="UP000441754"/>
    </source>
</evidence>
<reference evidence="2 3" key="1">
    <citation type="journal article" date="2018" name="Antonie Van Leeuwenhoek">
        <title>Larkinella terrae sp. nov., isolated from soil on Jeju Island, South Korea.</title>
        <authorList>
            <person name="Ten L.N."/>
            <person name="Jeon J."/>
            <person name="Park S.J."/>
            <person name="Park S."/>
            <person name="Lee S.Y."/>
            <person name="Kim M.K."/>
            <person name="Jung H.Y."/>
        </authorList>
    </citation>
    <scope>NUCLEOTIDE SEQUENCE [LARGE SCALE GENOMIC DNA]</scope>
    <source>
        <strain evidence="2 3">KCTC 52001</strain>
    </source>
</reference>
<organism evidence="2 3">
    <name type="scientific">Larkinella terrae</name>
    <dbReference type="NCBI Taxonomy" id="2025311"/>
    <lineage>
        <taxon>Bacteria</taxon>
        <taxon>Pseudomonadati</taxon>
        <taxon>Bacteroidota</taxon>
        <taxon>Cytophagia</taxon>
        <taxon>Cytophagales</taxon>
        <taxon>Spirosomataceae</taxon>
        <taxon>Larkinella</taxon>
    </lineage>
</organism>
<protein>
    <submittedName>
        <fullName evidence="2">Uncharacterized protein</fullName>
    </submittedName>
</protein>
<keyword evidence="3" id="KW-1185">Reference proteome</keyword>
<dbReference type="RefSeq" id="WP_154177782.1">
    <property type="nucleotide sequence ID" value="NZ_WJXZ01000014.1"/>
</dbReference>